<proteinExistence type="predicted"/>
<accession>A0AAD1UFG9</accession>
<feature type="region of interest" description="Disordered" evidence="1">
    <location>
        <begin position="1"/>
        <end position="36"/>
    </location>
</feature>
<feature type="region of interest" description="Disordered" evidence="1">
    <location>
        <begin position="52"/>
        <end position="108"/>
    </location>
</feature>
<feature type="region of interest" description="Disordered" evidence="1">
    <location>
        <begin position="241"/>
        <end position="328"/>
    </location>
</feature>
<dbReference type="EMBL" id="CAMPGE010009511">
    <property type="protein sequence ID" value="CAI2368376.1"/>
    <property type="molecule type" value="Genomic_DNA"/>
</dbReference>
<feature type="compositionally biased region" description="Basic residues" evidence="1">
    <location>
        <begin position="312"/>
        <end position="328"/>
    </location>
</feature>
<comment type="caution">
    <text evidence="2">The sequence shown here is derived from an EMBL/GenBank/DDBJ whole genome shotgun (WGS) entry which is preliminary data.</text>
</comment>
<dbReference type="AlphaFoldDB" id="A0AAD1UFG9"/>
<gene>
    <name evidence="2" type="ORF">ECRASSUSDP1_LOCUS9667</name>
</gene>
<dbReference type="Proteomes" id="UP001295684">
    <property type="component" value="Unassembled WGS sequence"/>
</dbReference>
<feature type="compositionally biased region" description="Basic and acidic residues" evidence="1">
    <location>
        <begin position="262"/>
        <end position="273"/>
    </location>
</feature>
<keyword evidence="3" id="KW-1185">Reference proteome</keyword>
<sequence length="328" mass="37913">MQSNKVIEKKQRAKKKIIWYSNDTDQQENKDKKIPKVIPKVQKIFSADNEEALESTTLKSSDSDSSSEDVNLRRRRSDSPVRRLINDSDKSNLGSQHSSQCQNSESKSSKLLSNIEGICSRTNSLQIRFSKSMDSLKYLPNRVRAMKSENHNQFMQNNRILKKLEKDLRDLSSRVKRIEKKVSMSHSVLEQREIVKKREKKWAGRRKEWGDQECQWGDMTQKEVGRDGGLVDTDAIKAGNTQISVAKRTRGRKKGKKVTKSPKKEQKPKENSNKRIPSPPKKSGRKNHKRKAPKSKRQKTRESQTSYVPRTNLKKSPNKVCKKRSKIN</sequence>
<organism evidence="2 3">
    <name type="scientific">Euplotes crassus</name>
    <dbReference type="NCBI Taxonomy" id="5936"/>
    <lineage>
        <taxon>Eukaryota</taxon>
        <taxon>Sar</taxon>
        <taxon>Alveolata</taxon>
        <taxon>Ciliophora</taxon>
        <taxon>Intramacronucleata</taxon>
        <taxon>Spirotrichea</taxon>
        <taxon>Hypotrichia</taxon>
        <taxon>Euplotida</taxon>
        <taxon>Euplotidae</taxon>
        <taxon>Moneuplotes</taxon>
    </lineage>
</organism>
<feature type="compositionally biased region" description="Basic residues" evidence="1">
    <location>
        <begin position="247"/>
        <end position="261"/>
    </location>
</feature>
<feature type="compositionally biased region" description="Low complexity" evidence="1">
    <location>
        <begin position="98"/>
        <end position="108"/>
    </location>
</feature>
<evidence type="ECO:0000256" key="1">
    <source>
        <dbReference type="SAM" id="MobiDB-lite"/>
    </source>
</evidence>
<evidence type="ECO:0000313" key="3">
    <source>
        <dbReference type="Proteomes" id="UP001295684"/>
    </source>
</evidence>
<feature type="compositionally biased region" description="Basic and acidic residues" evidence="1">
    <location>
        <begin position="1"/>
        <end position="10"/>
    </location>
</feature>
<evidence type="ECO:0000313" key="2">
    <source>
        <dbReference type="EMBL" id="CAI2368376.1"/>
    </source>
</evidence>
<name>A0AAD1UFG9_EUPCR</name>
<feature type="compositionally biased region" description="Basic residues" evidence="1">
    <location>
        <begin position="282"/>
        <end position="299"/>
    </location>
</feature>
<reference evidence="2" key="1">
    <citation type="submission" date="2023-07" db="EMBL/GenBank/DDBJ databases">
        <authorList>
            <consortium name="AG Swart"/>
            <person name="Singh M."/>
            <person name="Singh A."/>
            <person name="Seah K."/>
            <person name="Emmerich C."/>
        </authorList>
    </citation>
    <scope>NUCLEOTIDE SEQUENCE</scope>
    <source>
        <strain evidence="2">DP1</strain>
    </source>
</reference>
<protein>
    <submittedName>
        <fullName evidence="2">Uncharacterized protein</fullName>
    </submittedName>
</protein>
<feature type="compositionally biased region" description="Basic and acidic residues" evidence="1">
    <location>
        <begin position="77"/>
        <end position="90"/>
    </location>
</feature>